<proteinExistence type="predicted"/>
<dbReference type="RefSeq" id="WP_346246227.1">
    <property type="nucleotide sequence ID" value="NZ_JBDIZK010000004.1"/>
</dbReference>
<name>A0ABV0B922_9SPHN</name>
<keyword evidence="1" id="KW-1133">Transmembrane helix</keyword>
<dbReference type="Pfam" id="PF07077">
    <property type="entry name" value="DUF1345"/>
    <property type="match status" value="1"/>
</dbReference>
<feature type="transmembrane region" description="Helical" evidence="1">
    <location>
        <begin position="20"/>
        <end position="37"/>
    </location>
</feature>
<evidence type="ECO:0000256" key="1">
    <source>
        <dbReference type="SAM" id="Phobius"/>
    </source>
</evidence>
<feature type="transmembrane region" description="Helical" evidence="1">
    <location>
        <begin position="191"/>
        <end position="213"/>
    </location>
</feature>
<evidence type="ECO:0000313" key="3">
    <source>
        <dbReference type="Proteomes" id="UP001427805"/>
    </source>
</evidence>
<dbReference type="EMBL" id="JBDIZK010000004">
    <property type="protein sequence ID" value="MEN3747231.1"/>
    <property type="molecule type" value="Genomic_DNA"/>
</dbReference>
<evidence type="ECO:0000313" key="2">
    <source>
        <dbReference type="EMBL" id="MEN3747231.1"/>
    </source>
</evidence>
<accession>A0ABV0B922</accession>
<dbReference type="InterPro" id="IPR009781">
    <property type="entry name" value="DUF1345"/>
</dbReference>
<keyword evidence="1" id="KW-0472">Membrane</keyword>
<gene>
    <name evidence="2" type="ORF">TPR58_08625</name>
</gene>
<keyword evidence="1" id="KW-0812">Transmembrane</keyword>
<feature type="transmembrane region" description="Helical" evidence="1">
    <location>
        <begin position="82"/>
        <end position="100"/>
    </location>
</feature>
<sequence length="216" mass="23308">MATKSEPRGIGNLIAPPRFLLFLLVVAIGCWLAIPPLGLRHGVMAGFDAGAVAFLIAFSPLLSHESGSMRASARRNDANRVVLLLITSAVSVVILVAIASELMQRQAPHPTSLVLIVGTLAMSWLFSNLIYALHYAHIFYTAADGGDEGGLEFPKTSEPDYWDFIYFAYCLGMTFQTSDVSITSGRMRRVVTLHCLAAFVFNLGVIAFTINVLGGS</sequence>
<dbReference type="Proteomes" id="UP001427805">
    <property type="component" value="Unassembled WGS sequence"/>
</dbReference>
<keyword evidence="3" id="KW-1185">Reference proteome</keyword>
<reference evidence="2 3" key="1">
    <citation type="submission" date="2024-05" db="EMBL/GenBank/DDBJ databases">
        <title>Sphingomonas sp. HF-S3 16S ribosomal RNA gene Genome sequencing and assembly.</title>
        <authorList>
            <person name="Lee H."/>
        </authorList>
    </citation>
    <scope>NUCLEOTIDE SEQUENCE [LARGE SCALE GENOMIC DNA]</scope>
    <source>
        <strain evidence="2 3">HF-S3</strain>
    </source>
</reference>
<dbReference type="PROSITE" id="PS51257">
    <property type="entry name" value="PROKAR_LIPOPROTEIN"/>
    <property type="match status" value="1"/>
</dbReference>
<feature type="transmembrane region" description="Helical" evidence="1">
    <location>
        <begin position="43"/>
        <end position="62"/>
    </location>
</feature>
<comment type="caution">
    <text evidence="2">The sequence shown here is derived from an EMBL/GenBank/DDBJ whole genome shotgun (WGS) entry which is preliminary data.</text>
</comment>
<protein>
    <submittedName>
        <fullName evidence="2">DUF1345 domain-containing protein</fullName>
    </submittedName>
</protein>
<organism evidence="2 3">
    <name type="scientific">Sphingomonas rustica</name>
    <dbReference type="NCBI Taxonomy" id="3103142"/>
    <lineage>
        <taxon>Bacteria</taxon>
        <taxon>Pseudomonadati</taxon>
        <taxon>Pseudomonadota</taxon>
        <taxon>Alphaproteobacteria</taxon>
        <taxon>Sphingomonadales</taxon>
        <taxon>Sphingomonadaceae</taxon>
        <taxon>Sphingomonas</taxon>
    </lineage>
</organism>
<feature type="transmembrane region" description="Helical" evidence="1">
    <location>
        <begin position="112"/>
        <end position="133"/>
    </location>
</feature>